<protein>
    <recommendedName>
        <fullName evidence="4">HK97 gp10 family phage protein</fullName>
    </recommendedName>
</protein>
<reference evidence="2 3" key="1">
    <citation type="journal article" date="2018" name="Elife">
        <title>Discovery and characterization of a prevalent human gut bacterial enzyme sufficient for the inactivation of a family of plant toxins.</title>
        <authorList>
            <person name="Koppel N."/>
            <person name="Bisanz J.E."/>
            <person name="Pandelia M.E."/>
            <person name="Turnbaugh P.J."/>
            <person name="Balskus E.P."/>
        </authorList>
    </citation>
    <scope>NUCLEOTIDE SEQUENCE [LARGE SCALE GENOMIC DNA]</scope>
    <source>
        <strain evidence="2 3">FAA1-1-60AUCSF</strain>
    </source>
</reference>
<evidence type="ECO:0000313" key="3">
    <source>
        <dbReference type="Proteomes" id="UP000253857"/>
    </source>
</evidence>
<organism evidence="2 3">
    <name type="scientific">Eggerthella lenta</name>
    <name type="common">Eubacterium lentum</name>
    <dbReference type="NCBI Taxonomy" id="84112"/>
    <lineage>
        <taxon>Bacteria</taxon>
        <taxon>Bacillati</taxon>
        <taxon>Actinomycetota</taxon>
        <taxon>Coriobacteriia</taxon>
        <taxon>Eggerthellales</taxon>
        <taxon>Eggerthellaceae</taxon>
        <taxon>Eggerthella</taxon>
    </lineage>
</organism>
<evidence type="ECO:0000313" key="2">
    <source>
        <dbReference type="EMBL" id="RDB89037.1"/>
    </source>
</evidence>
<gene>
    <name evidence="2" type="ORF">C1871_00785</name>
</gene>
<dbReference type="Proteomes" id="UP000253857">
    <property type="component" value="Unassembled WGS sequence"/>
</dbReference>
<name>A0A369NCG3_EGGLN</name>
<dbReference type="RefSeq" id="WP_035585347.1">
    <property type="nucleotide sequence ID" value="NZ_JAJQKW010000062.1"/>
</dbReference>
<proteinExistence type="predicted"/>
<evidence type="ECO:0008006" key="4">
    <source>
        <dbReference type="Google" id="ProtNLM"/>
    </source>
</evidence>
<dbReference type="AlphaFoldDB" id="A0A369NCG3"/>
<dbReference type="EMBL" id="PPTY01000001">
    <property type="protein sequence ID" value="RDB89037.1"/>
    <property type="molecule type" value="Genomic_DNA"/>
</dbReference>
<accession>A0A369NCG3</accession>
<evidence type="ECO:0000256" key="1">
    <source>
        <dbReference type="SAM" id="MobiDB-lite"/>
    </source>
</evidence>
<comment type="caution">
    <text evidence="2">The sequence shown here is derived from an EMBL/GenBank/DDBJ whole genome shotgun (WGS) entry which is preliminary data.</text>
</comment>
<feature type="region of interest" description="Disordered" evidence="1">
    <location>
        <begin position="53"/>
        <end position="74"/>
    </location>
</feature>
<sequence length="133" mass="14928">MADCDVESLAAVLEEEILKPFVGDMRQANKAGIQKTMKQMVKETKAAKFDHAYPSARPHGTYQSHIAHTGEPVGTDGWKETWHVRAPEHRLTHLLADGHATVDGKRTKANPFLRDARDNADRNVLKNIEEEMT</sequence>